<dbReference type="AlphaFoldDB" id="A0A4Y7L4B8"/>
<dbReference type="Proteomes" id="UP000316621">
    <property type="component" value="Chromosome 9"/>
</dbReference>
<dbReference type="STRING" id="3469.A0A4Y7L4B8"/>
<dbReference type="GO" id="GO:0003886">
    <property type="term" value="F:DNA (cytosine-5-)-methyltransferase activity"/>
    <property type="evidence" value="ECO:0007669"/>
    <property type="project" value="TreeGrafter"/>
</dbReference>
<dbReference type="InterPro" id="IPR002125">
    <property type="entry name" value="CMP_dCMP_dom"/>
</dbReference>
<accession>A0A4Y7L4B8</accession>
<dbReference type="InterPro" id="IPR029063">
    <property type="entry name" value="SAM-dependent_MTases_sf"/>
</dbReference>
<dbReference type="Gramene" id="RZC79480">
    <property type="protein sequence ID" value="RZC79480"/>
    <property type="gene ID" value="C5167_003695"/>
</dbReference>
<evidence type="ECO:0000256" key="1">
    <source>
        <dbReference type="SAM" id="MobiDB-lite"/>
    </source>
</evidence>
<feature type="non-terminal residue" evidence="3">
    <location>
        <position position="1"/>
    </location>
</feature>
<dbReference type="Gene3D" id="3.40.140.10">
    <property type="entry name" value="Cytidine Deaminase, domain 2"/>
    <property type="match status" value="1"/>
</dbReference>
<feature type="domain" description="CMP/dCMP-type deaminase" evidence="2">
    <location>
        <begin position="21"/>
        <end position="73"/>
    </location>
</feature>
<dbReference type="Pfam" id="PF00383">
    <property type="entry name" value="dCMP_cyt_deam_1"/>
    <property type="match status" value="1"/>
</dbReference>
<dbReference type="GO" id="GO:0044027">
    <property type="term" value="P:negative regulation of gene expression via chromosomal CpG island methylation"/>
    <property type="evidence" value="ECO:0007669"/>
    <property type="project" value="TreeGrafter"/>
</dbReference>
<dbReference type="GO" id="GO:0003677">
    <property type="term" value="F:DNA binding"/>
    <property type="evidence" value="ECO:0007669"/>
    <property type="project" value="TreeGrafter"/>
</dbReference>
<dbReference type="SUPFAM" id="SSF54160">
    <property type="entry name" value="Chromo domain-like"/>
    <property type="match status" value="1"/>
</dbReference>
<sequence length="420" mass="46519">VEAKDGTISVATVFFSYPEVEEAYKGVDNEDGGPFGAVVVRNNKVVLRCHNMVLKHTDPNAHVEVTAIREAEEGQLDYIGRIVEFFGTIKKKPYITVIKEHSGKIEPKRERVFSSDSKDANPLNFIVQKVTVAQASLNVISFMMSYSDEFCTFENLRIENGQDAAASSSSMISGEGSSEVVKEAASSSSKTRSLACGSEVMTLLDMYAGCGGMSTGQCMGAAASYVSLVTQCGKICLFYTEIRVCSSDMGSKDACESLQFNHPETQVRNMKAEDFLQLLKEWYRLCGEYLLLGTDFPKPGVPIEHEQNEETEEEAQMRPPEDNGEYEVQKAKWKGWGSDWDSWEPVSNLKNFKGCIKDFVAKGYKSHILPLPTANRRLTSNWLNFYSVSVAMQGLQFFSCHPNLSGPSGSIFAYSPKPQS</sequence>
<gene>
    <name evidence="3" type="ORF">C5167_003695</name>
</gene>
<evidence type="ECO:0000313" key="4">
    <source>
        <dbReference type="Proteomes" id="UP000316621"/>
    </source>
</evidence>
<organism evidence="3 4">
    <name type="scientific">Papaver somniferum</name>
    <name type="common">Opium poppy</name>
    <dbReference type="NCBI Taxonomy" id="3469"/>
    <lineage>
        <taxon>Eukaryota</taxon>
        <taxon>Viridiplantae</taxon>
        <taxon>Streptophyta</taxon>
        <taxon>Embryophyta</taxon>
        <taxon>Tracheophyta</taxon>
        <taxon>Spermatophyta</taxon>
        <taxon>Magnoliopsida</taxon>
        <taxon>Ranunculales</taxon>
        <taxon>Papaveraceae</taxon>
        <taxon>Papaveroideae</taxon>
        <taxon>Papaver</taxon>
    </lineage>
</organism>
<proteinExistence type="predicted"/>
<name>A0A4Y7L4B8_PAPSO</name>
<dbReference type="PANTHER" id="PTHR10629">
    <property type="entry name" value="CYTOSINE-SPECIFIC METHYLTRANSFERASE"/>
    <property type="match status" value="1"/>
</dbReference>
<evidence type="ECO:0000259" key="2">
    <source>
        <dbReference type="Pfam" id="PF00383"/>
    </source>
</evidence>
<dbReference type="EMBL" id="CM010723">
    <property type="protein sequence ID" value="RZC79480.1"/>
    <property type="molecule type" value="Genomic_DNA"/>
</dbReference>
<dbReference type="InterPro" id="IPR016193">
    <property type="entry name" value="Cytidine_deaminase-like"/>
</dbReference>
<dbReference type="GO" id="GO:0005634">
    <property type="term" value="C:nucleus"/>
    <property type="evidence" value="ECO:0007669"/>
    <property type="project" value="TreeGrafter"/>
</dbReference>
<reference evidence="3 4" key="1">
    <citation type="journal article" date="2018" name="Science">
        <title>The opium poppy genome and morphinan production.</title>
        <authorList>
            <person name="Guo L."/>
            <person name="Winzer T."/>
            <person name="Yang X."/>
            <person name="Li Y."/>
            <person name="Ning Z."/>
            <person name="He Z."/>
            <person name="Teodor R."/>
            <person name="Lu Y."/>
            <person name="Bowser T.A."/>
            <person name="Graham I.A."/>
            <person name="Ye K."/>
        </authorList>
    </citation>
    <scope>NUCLEOTIDE SEQUENCE [LARGE SCALE GENOMIC DNA]</scope>
    <source>
        <strain evidence="4">cv. HN1</strain>
        <tissue evidence="3">Leaves</tissue>
    </source>
</reference>
<protein>
    <recommendedName>
        <fullName evidence="2">CMP/dCMP-type deaminase domain-containing protein</fullName>
    </recommendedName>
</protein>
<dbReference type="PANTHER" id="PTHR10629:SF42">
    <property type="entry name" value="DNA (CYTOSINE-5)-METHYLTRANSFERASE CMT1-RELATED"/>
    <property type="match status" value="1"/>
</dbReference>
<keyword evidence="4" id="KW-1185">Reference proteome</keyword>
<feature type="region of interest" description="Disordered" evidence="1">
    <location>
        <begin position="301"/>
        <end position="324"/>
    </location>
</feature>
<dbReference type="Gene3D" id="3.40.50.150">
    <property type="entry name" value="Vaccinia Virus protein VP39"/>
    <property type="match status" value="1"/>
</dbReference>
<dbReference type="InterPro" id="IPR016197">
    <property type="entry name" value="Chromo-like_dom_sf"/>
</dbReference>
<dbReference type="InterPro" id="IPR050390">
    <property type="entry name" value="C5-Methyltransferase"/>
</dbReference>
<evidence type="ECO:0000313" key="3">
    <source>
        <dbReference type="EMBL" id="RZC79480.1"/>
    </source>
</evidence>
<dbReference type="SUPFAM" id="SSF53927">
    <property type="entry name" value="Cytidine deaminase-like"/>
    <property type="match status" value="1"/>
</dbReference>